<accession>A0ACC0VBE6</accession>
<protein>
    <submittedName>
        <fullName evidence="1">Uncharacterized protein</fullName>
    </submittedName>
</protein>
<proteinExistence type="predicted"/>
<gene>
    <name evidence="1" type="ORF">N3K66_000053</name>
</gene>
<reference evidence="1" key="1">
    <citation type="submission" date="2022-10" db="EMBL/GenBank/DDBJ databases">
        <title>Complete Genome of Trichothecium roseum strain YXFP-22015, a Plant Pathogen Isolated from Citrus.</title>
        <authorList>
            <person name="Wang Y."/>
            <person name="Zhu L."/>
        </authorList>
    </citation>
    <scope>NUCLEOTIDE SEQUENCE</scope>
    <source>
        <strain evidence="1">YXFP-22015</strain>
    </source>
</reference>
<keyword evidence="2" id="KW-1185">Reference proteome</keyword>
<name>A0ACC0VBE6_9HYPO</name>
<evidence type="ECO:0000313" key="1">
    <source>
        <dbReference type="EMBL" id="KAI9903524.1"/>
    </source>
</evidence>
<comment type="caution">
    <text evidence="1">The sequence shown here is derived from an EMBL/GenBank/DDBJ whole genome shotgun (WGS) entry which is preliminary data.</text>
</comment>
<dbReference type="EMBL" id="CM047940">
    <property type="protein sequence ID" value="KAI9903524.1"/>
    <property type="molecule type" value="Genomic_DNA"/>
</dbReference>
<evidence type="ECO:0000313" key="2">
    <source>
        <dbReference type="Proteomes" id="UP001163324"/>
    </source>
</evidence>
<organism evidence="1 2">
    <name type="scientific">Trichothecium roseum</name>
    <dbReference type="NCBI Taxonomy" id="47278"/>
    <lineage>
        <taxon>Eukaryota</taxon>
        <taxon>Fungi</taxon>
        <taxon>Dikarya</taxon>
        <taxon>Ascomycota</taxon>
        <taxon>Pezizomycotina</taxon>
        <taxon>Sordariomycetes</taxon>
        <taxon>Hypocreomycetidae</taxon>
        <taxon>Hypocreales</taxon>
        <taxon>Hypocreales incertae sedis</taxon>
        <taxon>Trichothecium</taxon>
    </lineage>
</organism>
<sequence>MNPSKDTLSEHLDDVKQADDDGRERPANAMSMPPSLAALSEREYKKLGRWATAKMDMLIMPILVVMYILNYLDRQSIASAKLANIEEELGLSGVQYQTAVSILFCSYILFQVPSNMIVGRIKWPGVYICVSMAVWGVISASVAEVRSFGGLLAARVFLGVVEATFFPGALYFLSMFYNREQFALRTAVLYSGSQLGNAFGGIFAIAILKLDGAHGLSGWRWLFLVEGVITVGLAILFALVLPNSNKKILGLSELECEWVQWNYASDVGQSDDTREISPWKGFVMAAKDPKTWLFTGILYCTYIVGAVANFFPSVVGGLGYDRNKTYLLTAPPFLLCVVSMMVNGFHSDRTRERFWHIVGALAVTFAANIIAVSSLNTAARYVAMMLLPASFYASAVVTLSWITGSMSQPSPKRAGAIAFINALCNTPNIWCSYLYYAPPRYLSAFVVNVAATALAIAFAVATRVYLGRQNARLGRGEGGGKHGPTEAQVASGFRYIL</sequence>
<dbReference type="Proteomes" id="UP001163324">
    <property type="component" value="Chromosome 1"/>
</dbReference>